<dbReference type="Pfam" id="PF01471">
    <property type="entry name" value="PG_binding_1"/>
    <property type="match status" value="1"/>
</dbReference>
<evidence type="ECO:0000313" key="6">
    <source>
        <dbReference type="Proteomes" id="UP001612741"/>
    </source>
</evidence>
<comment type="subcellular location">
    <subcellularLocation>
        <location evidence="1">Cell envelope</location>
    </subcellularLocation>
</comment>
<keyword evidence="6" id="KW-1185">Reference proteome</keyword>
<evidence type="ECO:0000259" key="4">
    <source>
        <dbReference type="Pfam" id="PF01471"/>
    </source>
</evidence>
<dbReference type="PANTHER" id="PTHR32347:SF23">
    <property type="entry name" value="BLL5650 PROTEIN"/>
    <property type="match status" value="1"/>
</dbReference>
<comment type="caution">
    <text evidence="5">The sequence shown here is derived from an EMBL/GenBank/DDBJ whole genome shotgun (WGS) entry which is preliminary data.</text>
</comment>
<proteinExistence type="predicted"/>
<name>A0ABW7YKL9_9ACTN</name>
<feature type="chain" id="PRO_5047031785" evidence="3">
    <location>
        <begin position="24"/>
        <end position="349"/>
    </location>
</feature>
<dbReference type="InterPro" id="IPR002477">
    <property type="entry name" value="Peptidoglycan-bd-like"/>
</dbReference>
<dbReference type="InterPro" id="IPR036366">
    <property type="entry name" value="PGBDSf"/>
</dbReference>
<reference evidence="5 6" key="1">
    <citation type="submission" date="2024-10" db="EMBL/GenBank/DDBJ databases">
        <title>The Natural Products Discovery Center: Release of the First 8490 Sequenced Strains for Exploring Actinobacteria Biosynthetic Diversity.</title>
        <authorList>
            <person name="Kalkreuter E."/>
            <person name="Kautsar S.A."/>
            <person name="Yang D."/>
            <person name="Bader C.D."/>
            <person name="Teijaro C.N."/>
            <person name="Fluegel L."/>
            <person name="Davis C.M."/>
            <person name="Simpson J.R."/>
            <person name="Lauterbach L."/>
            <person name="Steele A.D."/>
            <person name="Gui C."/>
            <person name="Meng S."/>
            <person name="Li G."/>
            <person name="Viehrig K."/>
            <person name="Ye F."/>
            <person name="Su P."/>
            <person name="Kiefer A.F."/>
            <person name="Nichols A."/>
            <person name="Cepeda A.J."/>
            <person name="Yan W."/>
            <person name="Fan B."/>
            <person name="Jiang Y."/>
            <person name="Adhikari A."/>
            <person name="Zheng C.-J."/>
            <person name="Schuster L."/>
            <person name="Cowan T.M."/>
            <person name="Smanski M.J."/>
            <person name="Chevrette M.G."/>
            <person name="De Carvalho L.P.S."/>
            <person name="Shen B."/>
        </authorList>
    </citation>
    <scope>NUCLEOTIDE SEQUENCE [LARGE SCALE GENOMIC DNA]</scope>
    <source>
        <strain evidence="5 6">NPDC050545</strain>
    </source>
</reference>
<feature type="domain" description="Peptidoglycan binding-like" evidence="4">
    <location>
        <begin position="122"/>
        <end position="174"/>
    </location>
</feature>
<dbReference type="Proteomes" id="UP001612741">
    <property type="component" value="Unassembled WGS sequence"/>
</dbReference>
<keyword evidence="2" id="KW-0175">Coiled coil</keyword>
<dbReference type="RefSeq" id="WP_397078582.1">
    <property type="nucleotide sequence ID" value="NZ_JBITGY010000001.1"/>
</dbReference>
<dbReference type="InterPro" id="IPR036365">
    <property type="entry name" value="PGBD-like_sf"/>
</dbReference>
<dbReference type="Gene3D" id="1.10.101.10">
    <property type="entry name" value="PGBD-like superfamily/PGBD"/>
    <property type="match status" value="1"/>
</dbReference>
<organism evidence="5 6">
    <name type="scientific">Nonomuraea typhae</name>
    <dbReference type="NCBI Taxonomy" id="2603600"/>
    <lineage>
        <taxon>Bacteria</taxon>
        <taxon>Bacillati</taxon>
        <taxon>Actinomycetota</taxon>
        <taxon>Actinomycetes</taxon>
        <taxon>Streptosporangiales</taxon>
        <taxon>Streptosporangiaceae</taxon>
        <taxon>Nonomuraea</taxon>
    </lineage>
</organism>
<evidence type="ECO:0000256" key="2">
    <source>
        <dbReference type="ARBA" id="ARBA00023054"/>
    </source>
</evidence>
<dbReference type="SUPFAM" id="SSF47090">
    <property type="entry name" value="PGBD-like"/>
    <property type="match status" value="1"/>
</dbReference>
<keyword evidence="3" id="KW-0732">Signal</keyword>
<feature type="signal peptide" evidence="3">
    <location>
        <begin position="1"/>
        <end position="23"/>
    </location>
</feature>
<dbReference type="EMBL" id="JBITGY010000001">
    <property type="protein sequence ID" value="MFI6496448.1"/>
    <property type="molecule type" value="Genomic_DNA"/>
</dbReference>
<dbReference type="Gene3D" id="2.40.420.20">
    <property type="match status" value="1"/>
</dbReference>
<evidence type="ECO:0000256" key="3">
    <source>
        <dbReference type="SAM" id="SignalP"/>
    </source>
</evidence>
<gene>
    <name evidence="5" type="ORF">ACIBG2_03635</name>
</gene>
<evidence type="ECO:0000256" key="1">
    <source>
        <dbReference type="ARBA" id="ARBA00004196"/>
    </source>
</evidence>
<dbReference type="PANTHER" id="PTHR32347">
    <property type="entry name" value="EFFLUX SYSTEM COMPONENT YKNX-RELATED"/>
    <property type="match status" value="1"/>
</dbReference>
<sequence>MSRRAWVAFAAVALLAGAGIVSAAVVTPGGGAASGGGAVTPAPATAAVERGDLVDSLTVSGTLGYGQESVVVNSASGTLTASPAEGSLVRRGGELYEVDRDPVILMYGPKPMHRTLELGVSNGADVRHLEKNLRALGHDLTVDDHFSAATQAAVRAWQADAGLPVTGSVSKAQVVVLPGAVRVQAVRVQAGAPVRPGQSVLAVTGVRRLVSVKLDAERQSLAAEGEPVRVKLPGGAELAGKVSQVGAVAEKSGDDVTVDVRISLDDAGEAGSLDQVPVSVELRSEVRRGVLSVPIEALLALREGGYGVEVVEGSAARVVPVTAGIFAAGRVEVSGGGLAAGMRVEVPAP</sequence>
<protein>
    <submittedName>
        <fullName evidence="5">Peptidoglycan-binding protein</fullName>
    </submittedName>
</protein>
<dbReference type="InterPro" id="IPR050465">
    <property type="entry name" value="UPF0194_transport"/>
</dbReference>
<accession>A0ABW7YKL9</accession>
<evidence type="ECO:0000313" key="5">
    <source>
        <dbReference type="EMBL" id="MFI6496448.1"/>
    </source>
</evidence>